<keyword evidence="1" id="KW-0812">Transmembrane</keyword>
<keyword evidence="3" id="KW-1185">Reference proteome</keyword>
<evidence type="ECO:0000313" key="2">
    <source>
        <dbReference type="EMBL" id="ABO09217.1"/>
    </source>
</evidence>
<name>A3MX50_PYRCJ</name>
<dbReference type="HOGENOM" id="CLU_1665563_0_0_2"/>
<feature type="transmembrane region" description="Helical" evidence="1">
    <location>
        <begin position="75"/>
        <end position="94"/>
    </location>
</feature>
<accession>A3MX50</accession>
<organism evidence="2 3">
    <name type="scientific">Pyrobaculum calidifontis (strain DSM 21063 / JCM 11548 / VA1)</name>
    <dbReference type="NCBI Taxonomy" id="410359"/>
    <lineage>
        <taxon>Archaea</taxon>
        <taxon>Thermoproteota</taxon>
        <taxon>Thermoprotei</taxon>
        <taxon>Thermoproteales</taxon>
        <taxon>Thermoproteaceae</taxon>
        <taxon>Pyrobaculum</taxon>
    </lineage>
</organism>
<dbReference type="KEGG" id="pcl:Pcal_1800"/>
<keyword evidence="1" id="KW-1133">Transmembrane helix</keyword>
<gene>
    <name evidence="2" type="ordered locus">Pcal_1800</name>
</gene>
<dbReference type="AlphaFoldDB" id="A3MX50"/>
<dbReference type="EMBL" id="CP000561">
    <property type="protein sequence ID" value="ABO09217.1"/>
    <property type="molecule type" value="Genomic_DNA"/>
</dbReference>
<proteinExistence type="predicted"/>
<sequence>MGSRLQERVRRLYKKARGIVEDLARKTAVKAVALSLAVLVGVVLLVDVLLLFVAAAGIDLPSLAYRVPGAKGFTYYSEPLLVAVPAAALALLAAKTRNPRLMLYLDAALFTAVLLAMSATSLAFCTFCAQQCHEQGLKCGYVELGTLYMSIDPCKCKS</sequence>
<feature type="transmembrane region" description="Helical" evidence="1">
    <location>
        <begin position="101"/>
        <end position="124"/>
    </location>
</feature>
<evidence type="ECO:0000313" key="3">
    <source>
        <dbReference type="Proteomes" id="UP000001431"/>
    </source>
</evidence>
<reference evidence="2" key="1">
    <citation type="submission" date="2007-02" db="EMBL/GenBank/DDBJ databases">
        <title>Complete sequence of Pyrobaculum calidifontis JCM 11548.</title>
        <authorList>
            <consortium name="US DOE Joint Genome Institute"/>
            <person name="Copeland A."/>
            <person name="Lucas S."/>
            <person name="Lapidus A."/>
            <person name="Barry K."/>
            <person name="Glavina del Rio T."/>
            <person name="Dalin E."/>
            <person name="Tice H."/>
            <person name="Pitluck S."/>
            <person name="Chain P."/>
            <person name="Malfatti S."/>
            <person name="Shin M."/>
            <person name="Vergez L."/>
            <person name="Schmutz J."/>
            <person name="Larimer F."/>
            <person name="Land M."/>
            <person name="Hauser L."/>
            <person name="Kyrpides N."/>
            <person name="Mikhailova N."/>
            <person name="Cozen A.E."/>
            <person name="Fitz-Gibbon S.T."/>
            <person name="House C.H."/>
            <person name="Saltikov C."/>
            <person name="Lowe T.M."/>
            <person name="Richardson P."/>
        </authorList>
    </citation>
    <scope>NUCLEOTIDE SEQUENCE [LARGE SCALE GENOMIC DNA]</scope>
    <source>
        <strain evidence="2">JCM 11548</strain>
    </source>
</reference>
<feature type="transmembrane region" description="Helical" evidence="1">
    <location>
        <begin position="31"/>
        <end position="55"/>
    </location>
</feature>
<evidence type="ECO:0000256" key="1">
    <source>
        <dbReference type="SAM" id="Phobius"/>
    </source>
</evidence>
<keyword evidence="1" id="KW-0472">Membrane</keyword>
<dbReference type="Proteomes" id="UP000001431">
    <property type="component" value="Chromosome"/>
</dbReference>
<protein>
    <submittedName>
        <fullName evidence="2">Uncharacterized protein</fullName>
    </submittedName>
</protein>